<feature type="compositionally biased region" description="Gly residues" evidence="1">
    <location>
        <begin position="42"/>
        <end position="53"/>
    </location>
</feature>
<keyword evidence="4" id="KW-1185">Reference proteome</keyword>
<organism evidence="3 4">
    <name type="scientific">Actinokineospora guangxiensis</name>
    <dbReference type="NCBI Taxonomy" id="1490288"/>
    <lineage>
        <taxon>Bacteria</taxon>
        <taxon>Bacillati</taxon>
        <taxon>Actinomycetota</taxon>
        <taxon>Actinomycetes</taxon>
        <taxon>Pseudonocardiales</taxon>
        <taxon>Pseudonocardiaceae</taxon>
        <taxon>Actinokineospora</taxon>
    </lineage>
</organism>
<protein>
    <recommendedName>
        <fullName evidence="5">Secreted protein</fullName>
    </recommendedName>
</protein>
<feature type="signal peptide" evidence="2">
    <location>
        <begin position="1"/>
        <end position="26"/>
    </location>
</feature>
<gene>
    <name evidence="3" type="ORF">ACFPM7_24725</name>
</gene>
<reference evidence="4" key="1">
    <citation type="journal article" date="2019" name="Int. J. Syst. Evol. Microbiol.">
        <title>The Global Catalogue of Microorganisms (GCM) 10K type strain sequencing project: providing services to taxonomists for standard genome sequencing and annotation.</title>
        <authorList>
            <consortium name="The Broad Institute Genomics Platform"/>
            <consortium name="The Broad Institute Genome Sequencing Center for Infectious Disease"/>
            <person name="Wu L."/>
            <person name="Ma J."/>
        </authorList>
    </citation>
    <scope>NUCLEOTIDE SEQUENCE [LARGE SCALE GENOMIC DNA]</scope>
    <source>
        <strain evidence="4">CCUG 59778</strain>
    </source>
</reference>
<sequence length="291" mass="30200">MNTASKLAAYGAAVALVAAGAWAVGAAVGPLSAATPQPPPHGAGGAHGGGDAHGPGEHALVGLASSANGYSISSPMVGVDGGNFRYTITGPDGEAVTAFENSHEKRMHLVVVRRDLVEYQHLHPEMAPDGTWKIPLSVGRAGVYRAFADFVPKGGQRQTLGIDLFADGTFQRVEHADSTQDTVDGYQVTLRGQFPDLTATISRGGVPVTDLEPYLGAYGHLVVLRKGDLPYVHAHPNGTPGDGTTKAGPDIGFGVEVPSAGTYRLFLDFQHDGTVRTAEFTMTAGDDHGHG</sequence>
<feature type="region of interest" description="Disordered" evidence="1">
    <location>
        <begin position="35"/>
        <end position="58"/>
    </location>
</feature>
<evidence type="ECO:0000313" key="4">
    <source>
        <dbReference type="Proteomes" id="UP001596157"/>
    </source>
</evidence>
<evidence type="ECO:0000256" key="2">
    <source>
        <dbReference type="SAM" id="SignalP"/>
    </source>
</evidence>
<proteinExistence type="predicted"/>
<evidence type="ECO:0000256" key="1">
    <source>
        <dbReference type="SAM" id="MobiDB-lite"/>
    </source>
</evidence>
<evidence type="ECO:0008006" key="5">
    <source>
        <dbReference type="Google" id="ProtNLM"/>
    </source>
</evidence>
<keyword evidence="2" id="KW-0732">Signal</keyword>
<dbReference type="EMBL" id="JBHSKF010000015">
    <property type="protein sequence ID" value="MFC5290271.1"/>
    <property type="molecule type" value="Genomic_DNA"/>
</dbReference>
<name>A0ABW0EWJ2_9PSEU</name>
<dbReference type="RefSeq" id="WP_378250156.1">
    <property type="nucleotide sequence ID" value="NZ_JBHSKF010000015.1"/>
</dbReference>
<evidence type="ECO:0000313" key="3">
    <source>
        <dbReference type="EMBL" id="MFC5290271.1"/>
    </source>
</evidence>
<feature type="chain" id="PRO_5045967349" description="Secreted protein" evidence="2">
    <location>
        <begin position="27"/>
        <end position="291"/>
    </location>
</feature>
<comment type="caution">
    <text evidence="3">The sequence shown here is derived from an EMBL/GenBank/DDBJ whole genome shotgun (WGS) entry which is preliminary data.</text>
</comment>
<dbReference type="Proteomes" id="UP001596157">
    <property type="component" value="Unassembled WGS sequence"/>
</dbReference>
<accession>A0ABW0EWJ2</accession>